<keyword evidence="3" id="KW-1185">Reference proteome</keyword>
<evidence type="ECO:0000313" key="3">
    <source>
        <dbReference type="Proteomes" id="UP001220256"/>
    </source>
</evidence>
<feature type="chain" id="PRO_5046300752" description="Secreted protein" evidence="1">
    <location>
        <begin position="22"/>
        <end position="68"/>
    </location>
</feature>
<evidence type="ECO:0008006" key="4">
    <source>
        <dbReference type="Google" id="ProtNLM"/>
    </source>
</evidence>
<keyword evidence="1" id="KW-0732">Signal</keyword>
<gene>
    <name evidence="2" type="ORF">N7505_007529</name>
</gene>
<evidence type="ECO:0000256" key="1">
    <source>
        <dbReference type="SAM" id="SignalP"/>
    </source>
</evidence>
<dbReference type="Proteomes" id="UP001220256">
    <property type="component" value="Unassembled WGS sequence"/>
</dbReference>
<organism evidence="2 3">
    <name type="scientific">Penicillium chrysogenum</name>
    <name type="common">Penicillium notatum</name>
    <dbReference type="NCBI Taxonomy" id="5076"/>
    <lineage>
        <taxon>Eukaryota</taxon>
        <taxon>Fungi</taxon>
        <taxon>Dikarya</taxon>
        <taxon>Ascomycota</taxon>
        <taxon>Pezizomycotina</taxon>
        <taxon>Eurotiomycetes</taxon>
        <taxon>Eurotiomycetidae</taxon>
        <taxon>Eurotiales</taxon>
        <taxon>Aspergillaceae</taxon>
        <taxon>Penicillium</taxon>
        <taxon>Penicillium chrysogenum species complex</taxon>
    </lineage>
</organism>
<name>A0ABQ8WDM6_PENCH</name>
<sequence>MAQAMAHLCTFLLMIYGSALQHPHPLMLRSPGGGDGMSGHHHGRESPCVGRPCCCRYYNLGTRHYDED</sequence>
<comment type="caution">
    <text evidence="2">The sequence shown here is derived from an EMBL/GenBank/DDBJ whole genome shotgun (WGS) entry which is preliminary data.</text>
</comment>
<reference evidence="2 3" key="1">
    <citation type="journal article" date="2023" name="IMA Fungus">
        <title>Comparative genomic study of the Penicillium genus elucidates a diverse pangenome and 15 lateral gene transfer events.</title>
        <authorList>
            <person name="Petersen C."/>
            <person name="Sorensen T."/>
            <person name="Nielsen M.R."/>
            <person name="Sondergaard T.E."/>
            <person name="Sorensen J.L."/>
            <person name="Fitzpatrick D.A."/>
            <person name="Frisvad J.C."/>
            <person name="Nielsen K.L."/>
        </authorList>
    </citation>
    <scope>NUCLEOTIDE SEQUENCE [LARGE SCALE GENOMIC DNA]</scope>
    <source>
        <strain evidence="2 3">IBT 3361</strain>
    </source>
</reference>
<feature type="signal peptide" evidence="1">
    <location>
        <begin position="1"/>
        <end position="21"/>
    </location>
</feature>
<dbReference type="EMBL" id="JAPVEB010000004">
    <property type="protein sequence ID" value="KAJ5264736.1"/>
    <property type="molecule type" value="Genomic_DNA"/>
</dbReference>
<protein>
    <recommendedName>
        <fullName evidence="4">Secreted protein</fullName>
    </recommendedName>
</protein>
<proteinExistence type="predicted"/>
<accession>A0ABQ8WDM6</accession>
<evidence type="ECO:0000313" key="2">
    <source>
        <dbReference type="EMBL" id="KAJ5264736.1"/>
    </source>
</evidence>